<dbReference type="EMBL" id="DXGC01000039">
    <property type="protein sequence ID" value="HIW90782.1"/>
    <property type="molecule type" value="Genomic_DNA"/>
</dbReference>
<accession>A0A9D1RNF6</accession>
<dbReference type="AlphaFoldDB" id="A0A9D1RNF6"/>
<reference evidence="1" key="2">
    <citation type="submission" date="2021-04" db="EMBL/GenBank/DDBJ databases">
        <authorList>
            <person name="Gilroy R."/>
        </authorList>
    </citation>
    <scope>NUCLEOTIDE SEQUENCE</scope>
    <source>
        <strain evidence="1">CHK32-1732</strain>
    </source>
</reference>
<proteinExistence type="predicted"/>
<evidence type="ECO:0000313" key="2">
    <source>
        <dbReference type="Proteomes" id="UP000824190"/>
    </source>
</evidence>
<sequence length="313" mass="35708">MGDDFTVQDVWTTKQLTAAGHSYRDIARAVDQQVLVKIAKGHYISKKDPHSVLHAFNLAYPGLTFTGRTAAYLYGVAPMVWPATAHHPTSRSAVIHLDLRRRAVRPTVTRRGLQVAVAAIVAAELATTDESAAVRVLDRGYQGFKGSRRLEDDFALLTRGERRRLDPVLRKAIIGTASQLETTAVQLIRSALRRELEEGLITIETNGMVRGYCFDILIREVRLLIEIDSWAYHGEARSKRMDFARDRCKGNQATRWGYLLLRYPDSAVKHAPRYLADEVADTVRFELQRRRRLRREDEAIPTDQPMWLWYPKV</sequence>
<protein>
    <recommendedName>
        <fullName evidence="3">DUF559 domain-containing protein</fullName>
    </recommendedName>
</protein>
<gene>
    <name evidence="1" type="ORF">H9870_03845</name>
</gene>
<comment type="caution">
    <text evidence="1">The sequence shown here is derived from an EMBL/GenBank/DDBJ whole genome shotgun (WGS) entry which is preliminary data.</text>
</comment>
<reference evidence="1" key="1">
    <citation type="journal article" date="2021" name="PeerJ">
        <title>Extensive microbial diversity within the chicken gut microbiome revealed by metagenomics and culture.</title>
        <authorList>
            <person name="Gilroy R."/>
            <person name="Ravi A."/>
            <person name="Getino M."/>
            <person name="Pursley I."/>
            <person name="Horton D.L."/>
            <person name="Alikhan N.F."/>
            <person name="Baker D."/>
            <person name="Gharbi K."/>
            <person name="Hall N."/>
            <person name="Watson M."/>
            <person name="Adriaenssens E.M."/>
            <person name="Foster-Nyarko E."/>
            <person name="Jarju S."/>
            <person name="Secka A."/>
            <person name="Antonio M."/>
            <person name="Oren A."/>
            <person name="Chaudhuri R.R."/>
            <person name="La Ragione R."/>
            <person name="Hildebrand F."/>
            <person name="Pallen M.J."/>
        </authorList>
    </citation>
    <scope>NUCLEOTIDE SEQUENCE</scope>
    <source>
        <strain evidence="1">CHK32-1732</strain>
    </source>
</reference>
<dbReference type="Gene3D" id="3.40.960.10">
    <property type="entry name" value="VSR Endonuclease"/>
    <property type="match status" value="1"/>
</dbReference>
<evidence type="ECO:0000313" key="1">
    <source>
        <dbReference type="EMBL" id="HIW90782.1"/>
    </source>
</evidence>
<dbReference type="Proteomes" id="UP000824190">
    <property type="component" value="Unassembled WGS sequence"/>
</dbReference>
<evidence type="ECO:0008006" key="3">
    <source>
        <dbReference type="Google" id="ProtNLM"/>
    </source>
</evidence>
<organism evidence="1 2">
    <name type="scientific">Candidatus Corynebacterium avicola</name>
    <dbReference type="NCBI Taxonomy" id="2838527"/>
    <lineage>
        <taxon>Bacteria</taxon>
        <taxon>Bacillati</taxon>
        <taxon>Actinomycetota</taxon>
        <taxon>Actinomycetes</taxon>
        <taxon>Mycobacteriales</taxon>
        <taxon>Corynebacteriaceae</taxon>
        <taxon>Corynebacterium</taxon>
    </lineage>
</organism>
<name>A0A9D1RNF6_9CORY</name>